<accession>A0A9W8J973</accession>
<comment type="caution">
    <text evidence="1">The sequence shown here is derived from an EMBL/GenBank/DDBJ whole genome shotgun (WGS) entry which is preliminary data.</text>
</comment>
<keyword evidence="2" id="KW-1185">Reference proteome</keyword>
<organism evidence="1 2">
    <name type="scientific">Candolleomyces eurysporus</name>
    <dbReference type="NCBI Taxonomy" id="2828524"/>
    <lineage>
        <taxon>Eukaryota</taxon>
        <taxon>Fungi</taxon>
        <taxon>Dikarya</taxon>
        <taxon>Basidiomycota</taxon>
        <taxon>Agaricomycotina</taxon>
        <taxon>Agaricomycetes</taxon>
        <taxon>Agaricomycetidae</taxon>
        <taxon>Agaricales</taxon>
        <taxon>Agaricineae</taxon>
        <taxon>Psathyrellaceae</taxon>
        <taxon>Candolleomyces</taxon>
    </lineage>
</organism>
<proteinExistence type="predicted"/>
<gene>
    <name evidence="1" type="ORF">H1R20_g10549</name>
</gene>
<name>A0A9W8J973_9AGAR</name>
<sequence length="279" mass="31110">MDLTERCSGALHRDIFVAYVLDRFTLNTSNELGLRTTLVGHRFELLLRILNGADAYTPLDERPARITTATSGLGEAQIKNFTFVFFGNGDDAIKNISTESRIQYCNTVWTYMKNLCVQRVSFLLSLTRGAVLLKLLVPNLSKTSPWSMDSDVLQHVYVVGERIAKGIVYVARIFEIISPQYTEADQAELANERIEEYKTTFPEYMESIASLVDAIHLTTSEGSVEVPSDILETSDQDGWKRLLQLYVNHRPQSLEGLSGAGEGGRTGGDAVIPVFFDSE</sequence>
<dbReference type="AlphaFoldDB" id="A0A9W8J973"/>
<protein>
    <submittedName>
        <fullName evidence="1">Uncharacterized protein</fullName>
    </submittedName>
</protein>
<evidence type="ECO:0000313" key="1">
    <source>
        <dbReference type="EMBL" id="KAJ2926538.1"/>
    </source>
</evidence>
<dbReference type="Proteomes" id="UP001140091">
    <property type="component" value="Unassembled WGS sequence"/>
</dbReference>
<reference evidence="1" key="1">
    <citation type="submission" date="2022-06" db="EMBL/GenBank/DDBJ databases">
        <title>Genome Sequence of Candolleomyces eurysporus.</title>
        <authorList>
            <person name="Buettner E."/>
        </authorList>
    </citation>
    <scope>NUCLEOTIDE SEQUENCE</scope>
    <source>
        <strain evidence="1">VTCC 930004</strain>
    </source>
</reference>
<dbReference type="EMBL" id="JANBPK010001055">
    <property type="protein sequence ID" value="KAJ2926538.1"/>
    <property type="molecule type" value="Genomic_DNA"/>
</dbReference>
<feature type="non-terminal residue" evidence="1">
    <location>
        <position position="1"/>
    </location>
</feature>
<dbReference type="OrthoDB" id="3235960at2759"/>
<evidence type="ECO:0000313" key="2">
    <source>
        <dbReference type="Proteomes" id="UP001140091"/>
    </source>
</evidence>